<evidence type="ECO:0000256" key="3">
    <source>
        <dbReference type="ARBA" id="ARBA00022801"/>
    </source>
</evidence>
<comment type="catalytic activity">
    <reaction evidence="1">
        <text>Hydrolyzes the link between N-acetylmuramoyl residues and L-amino acid residues in certain cell-wall glycopeptides.</text>
        <dbReference type="EC" id="3.5.1.28"/>
    </reaction>
</comment>
<name>A0ABW3D600_9BACL</name>
<evidence type="ECO:0000256" key="4">
    <source>
        <dbReference type="ARBA" id="ARBA00023316"/>
    </source>
</evidence>
<sequence length="245" mass="27763">MNREIVWKGNNHTNSSSRGTHVPFVIVNHISAGTMASMDSWFTSPGNKTSSAHFGVAKDGRIHQYVDIRRMAWANGIGAEDIAKSKTPVIQDNPGINPNLYSVSIEHEGTDGDLTEAQFQASVWLHRYIQQQVQEIWGRVFELDRYHVIGHFQVNPRGKPSCPGSKFPWNRLYKELLEVEKKEDDTLKLETWQWKMLGDTLDGLYRKGVIGDYSWAEKAYTGKLTASELAWLNTVIFARQAGVEV</sequence>
<dbReference type="InterPro" id="IPR036505">
    <property type="entry name" value="Amidase/PGRP_sf"/>
</dbReference>
<dbReference type="GO" id="GO:0008745">
    <property type="term" value="F:N-acetylmuramoyl-L-alanine amidase activity"/>
    <property type="evidence" value="ECO:0007669"/>
    <property type="project" value="UniProtKB-EC"/>
</dbReference>
<keyword evidence="7" id="KW-1185">Reference proteome</keyword>
<comment type="caution">
    <text evidence="6">The sequence shown here is derived from an EMBL/GenBank/DDBJ whole genome shotgun (WGS) entry which is preliminary data.</text>
</comment>
<dbReference type="CDD" id="cd06583">
    <property type="entry name" value="PGRP"/>
    <property type="match status" value="1"/>
</dbReference>
<dbReference type="Gene3D" id="3.40.80.10">
    <property type="entry name" value="Peptidoglycan recognition protein-like"/>
    <property type="match status" value="1"/>
</dbReference>
<evidence type="ECO:0000313" key="6">
    <source>
        <dbReference type="EMBL" id="MFD0868753.1"/>
    </source>
</evidence>
<keyword evidence="3 6" id="KW-0378">Hydrolase</keyword>
<dbReference type="InterPro" id="IPR002502">
    <property type="entry name" value="Amidase_domain"/>
</dbReference>
<evidence type="ECO:0000313" key="7">
    <source>
        <dbReference type="Proteomes" id="UP001597120"/>
    </source>
</evidence>
<dbReference type="Proteomes" id="UP001597120">
    <property type="component" value="Unassembled WGS sequence"/>
</dbReference>
<accession>A0ABW3D600</accession>
<dbReference type="Pfam" id="PF01510">
    <property type="entry name" value="Amidase_2"/>
    <property type="match status" value="1"/>
</dbReference>
<dbReference type="EMBL" id="JBHTIU010000023">
    <property type="protein sequence ID" value="MFD0868753.1"/>
    <property type="molecule type" value="Genomic_DNA"/>
</dbReference>
<dbReference type="SMART" id="SM00644">
    <property type="entry name" value="Ami_2"/>
    <property type="match status" value="1"/>
</dbReference>
<proteinExistence type="predicted"/>
<evidence type="ECO:0000256" key="2">
    <source>
        <dbReference type="ARBA" id="ARBA00011901"/>
    </source>
</evidence>
<organism evidence="6 7">
    <name type="scientific">Paenibacillus residui</name>
    <dbReference type="NCBI Taxonomy" id="629724"/>
    <lineage>
        <taxon>Bacteria</taxon>
        <taxon>Bacillati</taxon>
        <taxon>Bacillota</taxon>
        <taxon>Bacilli</taxon>
        <taxon>Bacillales</taxon>
        <taxon>Paenibacillaceae</taxon>
        <taxon>Paenibacillus</taxon>
    </lineage>
</organism>
<feature type="domain" description="N-acetylmuramoyl-L-alanine amidase" evidence="5">
    <location>
        <begin position="10"/>
        <end position="164"/>
    </location>
</feature>
<keyword evidence="4" id="KW-0961">Cell wall biogenesis/degradation</keyword>
<reference evidence="7" key="1">
    <citation type="journal article" date="2019" name="Int. J. Syst. Evol. Microbiol.">
        <title>The Global Catalogue of Microorganisms (GCM) 10K type strain sequencing project: providing services to taxonomists for standard genome sequencing and annotation.</title>
        <authorList>
            <consortium name="The Broad Institute Genomics Platform"/>
            <consortium name="The Broad Institute Genome Sequencing Center for Infectious Disease"/>
            <person name="Wu L."/>
            <person name="Ma J."/>
        </authorList>
    </citation>
    <scope>NUCLEOTIDE SEQUENCE [LARGE SCALE GENOMIC DNA]</scope>
    <source>
        <strain evidence="7">CCUG 57263</strain>
    </source>
</reference>
<evidence type="ECO:0000256" key="1">
    <source>
        <dbReference type="ARBA" id="ARBA00001561"/>
    </source>
</evidence>
<dbReference type="PANTHER" id="PTHR30417:SF1">
    <property type="entry name" value="N-ACETYLMURAMOYL-L-ALANINE AMIDASE AMID"/>
    <property type="match status" value="1"/>
</dbReference>
<dbReference type="InterPro" id="IPR051206">
    <property type="entry name" value="NAMLAA_amidase_2"/>
</dbReference>
<dbReference type="EC" id="3.5.1.28" evidence="2"/>
<protein>
    <recommendedName>
        <fullName evidence="2">N-acetylmuramoyl-L-alanine amidase</fullName>
        <ecNumber evidence="2">3.5.1.28</ecNumber>
    </recommendedName>
</protein>
<gene>
    <name evidence="6" type="ORF">ACFQ03_06295</name>
</gene>
<dbReference type="RefSeq" id="WP_379286854.1">
    <property type="nucleotide sequence ID" value="NZ_JBHTIU010000023.1"/>
</dbReference>
<dbReference type="PANTHER" id="PTHR30417">
    <property type="entry name" value="N-ACETYLMURAMOYL-L-ALANINE AMIDASE AMID"/>
    <property type="match status" value="1"/>
</dbReference>
<evidence type="ECO:0000259" key="5">
    <source>
        <dbReference type="SMART" id="SM00644"/>
    </source>
</evidence>
<dbReference type="SUPFAM" id="SSF55846">
    <property type="entry name" value="N-acetylmuramoyl-L-alanine amidase-like"/>
    <property type="match status" value="1"/>
</dbReference>